<evidence type="ECO:0000313" key="3">
    <source>
        <dbReference type="Proteomes" id="UP000180043"/>
    </source>
</evidence>
<dbReference type="Proteomes" id="UP000180043">
    <property type="component" value="Unassembled WGS sequence"/>
</dbReference>
<comment type="caution">
    <text evidence="2">The sequence shown here is derived from an EMBL/GenBank/DDBJ whole genome shotgun (WGS) entry which is preliminary data.</text>
</comment>
<sequence>MTKTKTPKVKIPKVQEWQTAEISNGLGETDKFKFPRQGLALARPVIVRNQSAPKKKVVAPSYAETEGVATAINTSDSILERLEIAGGSGVVEYRTASPLDVAWAKKFSVVTCVLGLCLIAIAVAAYYPDKSIPEVVTWIGAAIGATITVSLCVKSLRSPYKESAD</sequence>
<feature type="transmembrane region" description="Helical" evidence="1">
    <location>
        <begin position="135"/>
        <end position="153"/>
    </location>
</feature>
<organism evidence="2 3">
    <name type="scientific">Mycobacteroides chelonae</name>
    <name type="common">Mycobacterium chelonae</name>
    <dbReference type="NCBI Taxonomy" id="1774"/>
    <lineage>
        <taxon>Bacteria</taxon>
        <taxon>Bacillati</taxon>
        <taxon>Actinomycetota</taxon>
        <taxon>Actinomycetes</taxon>
        <taxon>Mycobacteriales</taxon>
        <taxon>Mycobacteriaceae</taxon>
        <taxon>Mycobacteroides</taxon>
    </lineage>
</organism>
<dbReference type="RefSeq" id="WP_070948069.1">
    <property type="nucleotide sequence ID" value="NZ_MLIQ01000049.1"/>
</dbReference>
<name>A0A1S1LBK6_MYCCH</name>
<keyword evidence="1" id="KW-1133">Transmembrane helix</keyword>
<keyword evidence="1" id="KW-0812">Transmembrane</keyword>
<gene>
    <name evidence="2" type="ORF">BKG82_27960</name>
</gene>
<protein>
    <submittedName>
        <fullName evidence="2">Uncharacterized protein</fullName>
    </submittedName>
</protein>
<evidence type="ECO:0000313" key="2">
    <source>
        <dbReference type="EMBL" id="OHU46046.1"/>
    </source>
</evidence>
<dbReference type="EMBL" id="MLIQ01000049">
    <property type="protein sequence ID" value="OHU46046.1"/>
    <property type="molecule type" value="Genomic_DNA"/>
</dbReference>
<keyword evidence="1" id="KW-0472">Membrane</keyword>
<proteinExistence type="predicted"/>
<reference evidence="2 3" key="1">
    <citation type="submission" date="2016-10" db="EMBL/GenBank/DDBJ databases">
        <title>Evaluation of Human, Veterinary and Environmental Mycobacterium chelonae Isolates by Core Genome Phylogenomic Analysis, Targeted Gene Comparison, and Anti-microbial Susceptibility Patterns: A Tale of Mistaken Identities.</title>
        <authorList>
            <person name="Fogelson S.B."/>
            <person name="Camus A.C."/>
            <person name="Lorenz W."/>
            <person name="Vasireddy R."/>
            <person name="Vasireddy S."/>
            <person name="Smith T."/>
            <person name="Brown-Elliott B.A."/>
            <person name="Wallace R.J.Jr."/>
            <person name="Hasan N.A."/>
            <person name="Reischl U."/>
            <person name="Sanchez S."/>
        </authorList>
    </citation>
    <scope>NUCLEOTIDE SEQUENCE [LARGE SCALE GENOMIC DNA]</scope>
    <source>
        <strain evidence="2 3">15515</strain>
    </source>
</reference>
<feature type="transmembrane region" description="Helical" evidence="1">
    <location>
        <begin position="107"/>
        <end position="129"/>
    </location>
</feature>
<evidence type="ECO:0000256" key="1">
    <source>
        <dbReference type="SAM" id="Phobius"/>
    </source>
</evidence>
<dbReference type="AlphaFoldDB" id="A0A1S1LBK6"/>
<accession>A0A1S1LBK6</accession>